<protein>
    <submittedName>
        <fullName evidence="1">Uncharacterized protein</fullName>
    </submittedName>
</protein>
<keyword evidence="2" id="KW-1185">Reference proteome</keyword>
<sequence>MLSLDEIYDPKEDHCNGTEPQFYENDTNDFSNHDFWQNQGFFEFDDGSYLDLSTDVGPTTFVQPEPQQPENPLQMTIQEGLPLLQLVSPELNPCISQSQFCNQAECALNFQPCNPWFANSNQKNNSFGIHHRNPKRKVDLLENQQSFKNSFYSKIDDKKKKFPKKYVKDIHEKVLMKYIEGFKKMEREEFRRIDLYFQNYAPYREQILNVLTDKKEWILENILSNN</sequence>
<evidence type="ECO:0000313" key="1">
    <source>
        <dbReference type="EMBL" id="KAK8884848.1"/>
    </source>
</evidence>
<accession>A0ABR2K1T2</accession>
<comment type="caution">
    <text evidence="1">The sequence shown here is derived from an EMBL/GenBank/DDBJ whole genome shotgun (WGS) entry which is preliminary data.</text>
</comment>
<dbReference type="Proteomes" id="UP001470230">
    <property type="component" value="Unassembled WGS sequence"/>
</dbReference>
<gene>
    <name evidence="1" type="ORF">M9Y10_043969</name>
</gene>
<dbReference type="EMBL" id="JAPFFF010000008">
    <property type="protein sequence ID" value="KAK8884848.1"/>
    <property type="molecule type" value="Genomic_DNA"/>
</dbReference>
<organism evidence="1 2">
    <name type="scientific">Tritrichomonas musculus</name>
    <dbReference type="NCBI Taxonomy" id="1915356"/>
    <lineage>
        <taxon>Eukaryota</taxon>
        <taxon>Metamonada</taxon>
        <taxon>Parabasalia</taxon>
        <taxon>Tritrichomonadida</taxon>
        <taxon>Tritrichomonadidae</taxon>
        <taxon>Tritrichomonas</taxon>
    </lineage>
</organism>
<name>A0ABR2K1T2_9EUKA</name>
<proteinExistence type="predicted"/>
<reference evidence="1 2" key="1">
    <citation type="submission" date="2024-04" db="EMBL/GenBank/DDBJ databases">
        <title>Tritrichomonas musculus Genome.</title>
        <authorList>
            <person name="Alves-Ferreira E."/>
            <person name="Grigg M."/>
            <person name="Lorenzi H."/>
            <person name="Galac M."/>
        </authorList>
    </citation>
    <scope>NUCLEOTIDE SEQUENCE [LARGE SCALE GENOMIC DNA]</scope>
    <source>
        <strain evidence="1 2">EAF2021</strain>
    </source>
</reference>
<evidence type="ECO:0000313" key="2">
    <source>
        <dbReference type="Proteomes" id="UP001470230"/>
    </source>
</evidence>